<comment type="subcellular location">
    <subcellularLocation>
        <location evidence="1 4">Archaeal flagellum</location>
    </subcellularLocation>
</comment>
<dbReference type="GO" id="GO:0005198">
    <property type="term" value="F:structural molecule activity"/>
    <property type="evidence" value="ECO:0007669"/>
    <property type="project" value="InterPro"/>
</dbReference>
<evidence type="ECO:0000256" key="2">
    <source>
        <dbReference type="ARBA" id="ARBA00010256"/>
    </source>
</evidence>
<evidence type="ECO:0000256" key="4">
    <source>
        <dbReference type="RuleBase" id="RU361282"/>
    </source>
</evidence>
<dbReference type="RefSeq" id="WP_318620626.1">
    <property type="nucleotide sequence ID" value="NZ_CP137642.1"/>
</dbReference>
<evidence type="ECO:0000256" key="1">
    <source>
        <dbReference type="ARBA" id="ARBA00004618"/>
    </source>
</evidence>
<dbReference type="Proteomes" id="UP001305652">
    <property type="component" value="Chromosome"/>
</dbReference>
<gene>
    <name evidence="6" type="ORF">R6Y96_07405</name>
</gene>
<dbReference type="InterPro" id="IPR013373">
    <property type="entry name" value="Flagellin/pilin_N_arc"/>
</dbReference>
<dbReference type="PANTHER" id="PTHR35903:SF1">
    <property type="entry name" value="FLAGELLIN B1"/>
    <property type="match status" value="1"/>
</dbReference>
<dbReference type="GO" id="GO:0097589">
    <property type="term" value="C:archaeal-type flagellum"/>
    <property type="evidence" value="ECO:0007669"/>
    <property type="project" value="UniProtKB-SubCell"/>
</dbReference>
<comment type="similarity">
    <text evidence="2 4">Belongs to the archaeal flagellin family.</text>
</comment>
<dbReference type="PANTHER" id="PTHR35903">
    <property type="entry name" value="FLAGELLIN B1"/>
    <property type="match status" value="1"/>
</dbReference>
<dbReference type="InterPro" id="IPR002774">
    <property type="entry name" value="Flagellin_arc-type"/>
</dbReference>
<dbReference type="EMBL" id="CP137642">
    <property type="protein sequence ID" value="WOX57124.1"/>
    <property type="molecule type" value="Genomic_DNA"/>
</dbReference>
<accession>A0AAX4FV06</accession>
<feature type="transmembrane region" description="Helical" evidence="5">
    <location>
        <begin position="12"/>
        <end position="35"/>
    </location>
</feature>
<organism evidence="6 7">
    <name type="scientific">Methanoculleus receptaculi</name>
    <dbReference type="NCBI Taxonomy" id="394967"/>
    <lineage>
        <taxon>Archaea</taxon>
        <taxon>Methanobacteriati</taxon>
        <taxon>Methanobacteriota</taxon>
        <taxon>Stenosarchaea group</taxon>
        <taxon>Methanomicrobia</taxon>
        <taxon>Methanomicrobiales</taxon>
        <taxon>Methanomicrobiaceae</taxon>
        <taxon>Methanoculleus</taxon>
    </lineage>
</organism>
<keyword evidence="5" id="KW-0812">Transmembrane</keyword>
<protein>
    <recommendedName>
        <fullName evidence="4">Flagellin</fullName>
    </recommendedName>
</protein>
<keyword evidence="3 4" id="KW-0974">Archaeal flagellum</keyword>
<keyword evidence="7" id="KW-1185">Reference proteome</keyword>
<dbReference type="KEGG" id="mrc:R6Y96_07405"/>
<proteinExistence type="inferred from homology"/>
<sequence>MHQRDRNDRAFTGLETAIVLIAIVVVASVFAYAVIGAGMAASQKSQQTMYAALGEAASGLRTGDSVIVKLDNDRGYVRFVVFDLETVTDIAAIDPGGLRYTIATEETVVTIPPGDPRAGITWRYRRDDGGLLEAGEVIAVRLNAADAAIGRGDTFSIEITAADGAIVSLSRRVPAGADKNVYLELF</sequence>
<keyword evidence="5" id="KW-0472">Membrane</keyword>
<name>A0AAX4FV06_9EURY</name>
<evidence type="ECO:0000313" key="7">
    <source>
        <dbReference type="Proteomes" id="UP001305652"/>
    </source>
</evidence>
<dbReference type="Pfam" id="PF01917">
    <property type="entry name" value="Flagellin_arch-type"/>
    <property type="match status" value="1"/>
</dbReference>
<evidence type="ECO:0000256" key="3">
    <source>
        <dbReference type="ARBA" id="ARBA00022440"/>
    </source>
</evidence>
<comment type="function">
    <text evidence="4">Flagellin is the subunit protein which polymerizes to form the filaments of archaeal flagella.</text>
</comment>
<dbReference type="GeneID" id="85732972"/>
<evidence type="ECO:0000256" key="5">
    <source>
        <dbReference type="SAM" id="Phobius"/>
    </source>
</evidence>
<dbReference type="NCBIfam" id="TIGR02537">
    <property type="entry name" value="arch_flag_Nterm"/>
    <property type="match status" value="1"/>
</dbReference>
<reference evidence="6 7" key="1">
    <citation type="submission" date="2023-10" db="EMBL/GenBank/DDBJ databases">
        <title>The complete genome sequence of Methanoculleus receptaculi DSM 18860.</title>
        <authorList>
            <person name="Lai S.-J."/>
            <person name="You Y.-T."/>
            <person name="Chen S.-C."/>
        </authorList>
    </citation>
    <scope>NUCLEOTIDE SEQUENCE [LARGE SCALE GENOMIC DNA]</scope>
    <source>
        <strain evidence="6 7">DSM 18860</strain>
    </source>
</reference>
<keyword evidence="5" id="KW-1133">Transmembrane helix</keyword>
<evidence type="ECO:0000313" key="6">
    <source>
        <dbReference type="EMBL" id="WOX57124.1"/>
    </source>
</evidence>
<dbReference type="AlphaFoldDB" id="A0AAX4FV06"/>
<dbReference type="GO" id="GO:0097588">
    <property type="term" value="P:archaeal or bacterial-type flagellum-dependent cell motility"/>
    <property type="evidence" value="ECO:0007669"/>
    <property type="project" value="InterPro"/>
</dbReference>